<protein>
    <recommendedName>
        <fullName evidence="10">E3 ubiquitin-protein ligase</fullName>
        <ecNumber evidence="10">2.3.2.27</ecNumber>
    </recommendedName>
</protein>
<dbReference type="Pfam" id="PF02207">
    <property type="entry name" value="zf-UBR"/>
    <property type="match status" value="1"/>
</dbReference>
<dbReference type="Proteomes" id="UP001374579">
    <property type="component" value="Unassembled WGS sequence"/>
</dbReference>
<dbReference type="InterPro" id="IPR039164">
    <property type="entry name" value="UBR1-like"/>
</dbReference>
<comment type="similarity">
    <text evidence="8 10">Belongs to the E3 ubiquitin-protein ligase UBR1-like family.</text>
</comment>
<evidence type="ECO:0000256" key="6">
    <source>
        <dbReference type="ARBA" id="ARBA00022786"/>
    </source>
</evidence>
<dbReference type="InterPro" id="IPR055194">
    <property type="entry name" value="UBR1-like_WH"/>
</dbReference>
<dbReference type="SMART" id="SM00396">
    <property type="entry name" value="ZnF_UBR1"/>
    <property type="match status" value="1"/>
</dbReference>
<evidence type="ECO:0000259" key="12">
    <source>
        <dbReference type="PROSITE" id="PS51157"/>
    </source>
</evidence>
<dbReference type="Pfam" id="PF22960">
    <property type="entry name" value="WHD_UBR1"/>
    <property type="match status" value="1"/>
</dbReference>
<evidence type="ECO:0000256" key="4">
    <source>
        <dbReference type="ARBA" id="ARBA00022723"/>
    </source>
</evidence>
<comment type="caution">
    <text evidence="13">The sequence shown here is derived from an EMBL/GenBank/DDBJ whole genome shotgun (WGS) entry which is preliminary data.</text>
</comment>
<keyword evidence="14" id="KW-1185">Reference proteome</keyword>
<dbReference type="FunFam" id="2.10.110.30:FF:000002">
    <property type="entry name" value="Putative e3 ubiquitin-protein ligase ubr3"/>
    <property type="match status" value="1"/>
</dbReference>
<dbReference type="GO" id="GO:0000151">
    <property type="term" value="C:ubiquitin ligase complex"/>
    <property type="evidence" value="ECO:0007669"/>
    <property type="project" value="TreeGrafter"/>
</dbReference>
<dbReference type="GO" id="GO:0008270">
    <property type="term" value="F:zinc ion binding"/>
    <property type="evidence" value="ECO:0007669"/>
    <property type="project" value="UniProtKB-UniRule"/>
</dbReference>
<evidence type="ECO:0000256" key="2">
    <source>
        <dbReference type="ARBA" id="ARBA00004906"/>
    </source>
</evidence>
<feature type="domain" description="UBR-type" evidence="12">
    <location>
        <begin position="83"/>
        <end position="154"/>
    </location>
</feature>
<dbReference type="CDD" id="cd19673">
    <property type="entry name" value="UBR-box_UBR3"/>
    <property type="match status" value="1"/>
</dbReference>
<dbReference type="Gene3D" id="2.10.110.30">
    <property type="match status" value="1"/>
</dbReference>
<feature type="compositionally biased region" description="Acidic residues" evidence="11">
    <location>
        <begin position="1131"/>
        <end position="1143"/>
    </location>
</feature>
<keyword evidence="6 10" id="KW-0833">Ubl conjugation pathway</keyword>
<comment type="pathway">
    <text evidence="2 10">Protein modification; protein ubiquitination.</text>
</comment>
<sequence length="1808" mass="202676">MAKEIPTALMRRDPRHIAVLAYVREECLKHPSPKCLNDMLDTNLDPSKPIDDFESIQWLKWLMAGGPEFDLFAKKVREYDSSVMCGLVWTTNFVAYRCRTCAISPCMSLCADCFQAGNHEGHDYNMFRSQAGGACDCGDTNVMNPAGFCPRHGPENQQSANSPPVELLAVSQAMMPRIFMRLIFYLRDASDPVLPNYSLNMAESEHYISFLQSLSDMGAAMRRIMTLALIDSAQYQALQNGDGNPSFKKSRQRFVMSFNNLESSGHTQQVPIYNETGFRNLDQYSTMLEELVFWMCKCEFPQSMVTLLLGLLPDDLYKDAFTVAFVRHYGKITRVLSTATDRATVANRIVHISVQLFSNESLATRMVKEQQVLRSVIDSLAYMLTPILVPSNILGGPMNRHQVVECEKSVMKEHCYWPVVSDLINLLSHQAVSHSFLMQPALRNMWMDLLTSLQGMNLNVRELSQHVEYEPDTYYAAFSAELEISASPLWSLINHCGAPESKPYVLNMIEATLDALDKWFSAIDFKSGAKPHDNQLTFHLPLHRYLAAFLMLGVQSHGISLDSVLPGRDTLCQVMMHPLQVQVCMPQIYAGMWVRNGIQIKGQAMTYIQCHFCYSMADLDIFLLQVCAASMHPDLFLELVFDRFQVVKWLSFEHDHKASDMDQDVAPELSTLDGCLGFLCALIGLRTYLGLSEERLVRKEMAALLCMNDRQHSQLSELMPERSGMSGMSKELFEPTLSKLADYKAPNFEAGVGLNQGSYTPKASVWEEDFDPVMVAQRAIYRKDFQAAMDRYTAYVKSAGAYKGKNTPWPPFKMPGKIHPAYTKIYGILNCATMHAFLFTILYKALHEVPTMPDSILYKAVHLLDLCLHFGPKTFPNVTPSVSGLVKDGEQRRWYHTSDIKANACEVIHKVELTTSETDNISDMDLTSSSLEEMFQIHPSIVSSPSGPITAAQTGQFPSVSMPSGSSNVSYTAVSSSAQPVTATPDPVKPRYQSRGMTTTPQRSDPREKLLGESIISVLIKLHDKMSCPSTIYKPQTGQSSASSTGHKAGDGAVYVAKFLDRLNASSTTAAKYVQSTCNALHHKVEDSTGDQDKNDSKRKKAYNRQQKLMAKFASKQKAFMAKAQEGTGQEAEEDMAESEDSEGGSACASGERFDCVICNQSAPSRPSRPMGLVIFLQSTSVLGHRQHSDVQESLTAAPTPDQMEAVRCAGIMRNRHMELLKHFEEASCDMSVSIGWDGGVFATTCGHYLHLDCQRSYIDTLQNQPQTETISFSRGEYYCPMCRQISNAVMPIVPEEDGMSVARPLASDPAVMVTDIADMMFQEPKQATMSEVVQAMRHTMDAVHNITYKPFHVFSNHDPTINAFLFISSVARTNLELELLFRGGSLEKPLPLTTAKRLCLSPLLDVLGLYTKVNVHSPVVHTRLWSHISGVPLRTDSTSLLLYKQQVPLLLKDLVAQLTQLMMVLPLSMELDHFLFVVQKLYCVTYIQALAVLSGRVTKEEREAWCKKGSEAPANSLERWLSFIICQLKSSPLFEEVDNSNVFLAICQSVWSPQSVEACVQEFCLPFLRVAALLRHHKFGPPLPEEQGVSEFEVLVAYLDMLPFDPSGWSRSEVTGSTCLQWAVSDPTVLVKAWCQDINNFAKTKAAVCKSLLNIDDKWMPPHLMALPERYYEIFRMFRHQTCNGCRRVPKDPALCLICGAFLCFREACCADANSNIFECVGHSVQCGGGTGIFLLVNSSIVVVLRGPRATLWGSVYLDQHGEEDRDLKRGKPLYLSRDRLKLLESQWISHSFEQSCKRWIWHRDRL</sequence>
<organism evidence="13 14">
    <name type="scientific">Littorina saxatilis</name>
    <dbReference type="NCBI Taxonomy" id="31220"/>
    <lineage>
        <taxon>Eukaryota</taxon>
        <taxon>Metazoa</taxon>
        <taxon>Spiralia</taxon>
        <taxon>Lophotrochozoa</taxon>
        <taxon>Mollusca</taxon>
        <taxon>Gastropoda</taxon>
        <taxon>Caenogastropoda</taxon>
        <taxon>Littorinimorpha</taxon>
        <taxon>Littorinoidea</taxon>
        <taxon>Littorinidae</taxon>
        <taxon>Littorina</taxon>
    </lineage>
</organism>
<comment type="catalytic activity">
    <reaction evidence="1 10">
        <text>S-ubiquitinyl-[E2 ubiquitin-conjugating enzyme]-L-cysteine + [acceptor protein]-L-lysine = [E2 ubiquitin-conjugating enzyme]-L-cysteine + N(6)-ubiquitinyl-[acceptor protein]-L-lysine.</text>
        <dbReference type="EC" id="2.3.2.27"/>
    </reaction>
</comment>
<dbReference type="GO" id="GO:0071596">
    <property type="term" value="P:ubiquitin-dependent protein catabolic process via the N-end rule pathway"/>
    <property type="evidence" value="ECO:0007669"/>
    <property type="project" value="UniProtKB-UniRule"/>
</dbReference>
<keyword evidence="5 10" id="KW-0863">Zinc-finger</keyword>
<reference evidence="13 14" key="1">
    <citation type="submission" date="2024-02" db="EMBL/GenBank/DDBJ databases">
        <title>Chromosome-scale genome assembly of the rough periwinkle Littorina saxatilis.</title>
        <authorList>
            <person name="De Jode A."/>
            <person name="Faria R."/>
            <person name="Formenti G."/>
            <person name="Sims Y."/>
            <person name="Smith T.P."/>
            <person name="Tracey A."/>
            <person name="Wood J.M.D."/>
            <person name="Zagrodzka Z.B."/>
            <person name="Johannesson K."/>
            <person name="Butlin R.K."/>
            <person name="Leder E.H."/>
        </authorList>
    </citation>
    <scope>NUCLEOTIDE SEQUENCE [LARGE SCALE GENOMIC DNA]</scope>
    <source>
        <strain evidence="13">Snail1</strain>
        <tissue evidence="13">Muscle</tissue>
    </source>
</reference>
<keyword evidence="3 10" id="KW-0808">Transferase</keyword>
<evidence type="ECO:0000256" key="7">
    <source>
        <dbReference type="ARBA" id="ARBA00022833"/>
    </source>
</evidence>
<dbReference type="GO" id="GO:0016567">
    <property type="term" value="P:protein ubiquitination"/>
    <property type="evidence" value="ECO:0007669"/>
    <property type="project" value="UniProtKB-UniRule"/>
</dbReference>
<evidence type="ECO:0000256" key="1">
    <source>
        <dbReference type="ARBA" id="ARBA00000900"/>
    </source>
</evidence>
<dbReference type="EC" id="2.3.2.27" evidence="10"/>
<evidence type="ECO:0000256" key="10">
    <source>
        <dbReference type="RuleBase" id="RU366018"/>
    </source>
</evidence>
<evidence type="ECO:0000256" key="3">
    <source>
        <dbReference type="ARBA" id="ARBA00022679"/>
    </source>
</evidence>
<keyword evidence="7 10" id="KW-0862">Zinc</keyword>
<dbReference type="GO" id="GO:0005737">
    <property type="term" value="C:cytoplasm"/>
    <property type="evidence" value="ECO:0007669"/>
    <property type="project" value="TreeGrafter"/>
</dbReference>
<comment type="function">
    <text evidence="10">Ubiquitin ligase protein which is a component of the N-end rule pathway. Recognizes and binds to proteins bearing specific N-terminal residues that are destabilizing according to the N-end rule, leading to their ubiquitination and subsequent degradation.</text>
</comment>
<feature type="region of interest" description="Disordered" evidence="11">
    <location>
        <begin position="975"/>
        <end position="1008"/>
    </location>
</feature>
<gene>
    <name evidence="13" type="ORF">V1264_014409</name>
</gene>
<dbReference type="EMBL" id="JBAMIC010000003">
    <property type="protein sequence ID" value="KAK7110558.1"/>
    <property type="molecule type" value="Genomic_DNA"/>
</dbReference>
<dbReference type="PANTHER" id="PTHR21497">
    <property type="entry name" value="UBIQUITIN LIGASE E3 ALPHA-RELATED"/>
    <property type="match status" value="1"/>
</dbReference>
<proteinExistence type="inferred from homology"/>
<dbReference type="Pfam" id="PF18995">
    <property type="entry name" value="PRT6_C"/>
    <property type="match status" value="1"/>
</dbReference>
<dbReference type="PANTHER" id="PTHR21497:SF39">
    <property type="entry name" value="E3 UBIQUITIN-PROTEIN LIGASE UBR3"/>
    <property type="match status" value="1"/>
</dbReference>
<name>A0AAN9BR32_9CAEN</name>
<evidence type="ECO:0000256" key="11">
    <source>
        <dbReference type="SAM" id="MobiDB-lite"/>
    </source>
</evidence>
<dbReference type="PROSITE" id="PS51157">
    <property type="entry name" value="ZF_UBR"/>
    <property type="match status" value="1"/>
</dbReference>
<feature type="region of interest" description="Disordered" evidence="11">
    <location>
        <begin position="1122"/>
        <end position="1147"/>
    </location>
</feature>
<accession>A0AAN9BR32</accession>
<evidence type="ECO:0000256" key="9">
    <source>
        <dbReference type="PROSITE-ProRule" id="PRU00508"/>
    </source>
</evidence>
<evidence type="ECO:0000313" key="13">
    <source>
        <dbReference type="EMBL" id="KAK7110558.1"/>
    </source>
</evidence>
<evidence type="ECO:0000256" key="5">
    <source>
        <dbReference type="ARBA" id="ARBA00022771"/>
    </source>
</evidence>
<dbReference type="SUPFAM" id="SSF57850">
    <property type="entry name" value="RING/U-box"/>
    <property type="match status" value="1"/>
</dbReference>
<feature type="zinc finger region" description="UBR-type" evidence="9">
    <location>
        <begin position="83"/>
        <end position="154"/>
    </location>
</feature>
<keyword evidence="4 10" id="KW-0479">Metal-binding</keyword>
<dbReference type="GO" id="GO:0061630">
    <property type="term" value="F:ubiquitin protein ligase activity"/>
    <property type="evidence" value="ECO:0007669"/>
    <property type="project" value="UniProtKB-UniRule"/>
</dbReference>
<evidence type="ECO:0000313" key="14">
    <source>
        <dbReference type="Proteomes" id="UP001374579"/>
    </source>
</evidence>
<evidence type="ECO:0000256" key="8">
    <source>
        <dbReference type="ARBA" id="ARBA00046341"/>
    </source>
</evidence>
<dbReference type="InterPro" id="IPR003126">
    <property type="entry name" value="Znf_UBR"/>
</dbReference>
<dbReference type="InterPro" id="IPR044046">
    <property type="entry name" value="E3_ligase_UBR-like_C"/>
</dbReference>